<keyword evidence="6" id="KW-1185">Reference proteome</keyword>
<dbReference type="GO" id="GO:0035361">
    <property type="term" value="C:Cul8-RING ubiquitin ligase complex"/>
    <property type="evidence" value="ECO:0007669"/>
    <property type="project" value="TreeGrafter"/>
</dbReference>
<dbReference type="EMBL" id="JASWJB010000011">
    <property type="protein sequence ID" value="KAK2612840.1"/>
    <property type="molecule type" value="Genomic_DNA"/>
</dbReference>
<dbReference type="Pfam" id="PF14630">
    <property type="entry name" value="ORC5_C"/>
    <property type="match status" value="1"/>
</dbReference>
<evidence type="ECO:0000256" key="1">
    <source>
        <dbReference type="SAM" id="MobiDB-lite"/>
    </source>
</evidence>
<feature type="region of interest" description="Disordered" evidence="1">
    <location>
        <begin position="1"/>
        <end position="32"/>
    </location>
</feature>
<comment type="caution">
    <text evidence="5">The sequence shown here is derived from an EMBL/GenBank/DDBJ whole genome shotgun (WGS) entry which is preliminary data.</text>
</comment>
<dbReference type="PANTHER" id="PTHR28122:SF1">
    <property type="entry name" value="E3 UBIQUITIN-PROTEIN LIGASE SUBSTRATE RECEPTOR MMS22"/>
    <property type="match status" value="1"/>
</dbReference>
<dbReference type="Pfam" id="PF13191">
    <property type="entry name" value="AAA_16"/>
    <property type="match status" value="1"/>
</dbReference>
<feature type="region of interest" description="Disordered" evidence="1">
    <location>
        <begin position="228"/>
        <end position="292"/>
    </location>
</feature>
<dbReference type="InterPro" id="IPR048866">
    <property type="entry name" value="ORC5_lid"/>
</dbReference>
<evidence type="ECO:0000259" key="4">
    <source>
        <dbReference type="Pfam" id="PF21639"/>
    </source>
</evidence>
<dbReference type="InterPro" id="IPR041664">
    <property type="entry name" value="AAA_16"/>
</dbReference>
<feature type="compositionally biased region" description="Polar residues" evidence="1">
    <location>
        <begin position="20"/>
        <end position="32"/>
    </location>
</feature>
<evidence type="ECO:0000313" key="6">
    <source>
        <dbReference type="Proteomes" id="UP001251528"/>
    </source>
</evidence>
<dbReference type="PANTHER" id="PTHR28122">
    <property type="entry name" value="E3 UBIQUITIN-PROTEIN LIGASE SUBSTRATE RECEPTOR MMS22"/>
    <property type="match status" value="1"/>
</dbReference>
<feature type="compositionally biased region" description="Polar residues" evidence="1">
    <location>
        <begin position="260"/>
        <end position="272"/>
    </location>
</feature>
<dbReference type="GO" id="GO:0031297">
    <property type="term" value="P:replication fork processing"/>
    <property type="evidence" value="ECO:0007669"/>
    <property type="project" value="InterPro"/>
</dbReference>
<feature type="domain" description="Origin recognition complex subunit 5 C-terminal" evidence="3">
    <location>
        <begin position="2497"/>
        <end position="2646"/>
    </location>
</feature>
<dbReference type="GO" id="GO:0000724">
    <property type="term" value="P:double-strand break repair via homologous recombination"/>
    <property type="evidence" value="ECO:0007669"/>
    <property type="project" value="TreeGrafter"/>
</dbReference>
<feature type="region of interest" description="Disordered" evidence="1">
    <location>
        <begin position="72"/>
        <end position="95"/>
    </location>
</feature>
<feature type="compositionally biased region" description="Low complexity" evidence="1">
    <location>
        <begin position="76"/>
        <end position="95"/>
    </location>
</feature>
<name>A0AAJ0G232_9HYPO</name>
<dbReference type="Proteomes" id="UP001251528">
    <property type="component" value="Unassembled WGS sequence"/>
</dbReference>
<feature type="domain" description="Orc1-like AAA ATPase" evidence="2">
    <location>
        <begin position="2169"/>
        <end position="2332"/>
    </location>
</feature>
<dbReference type="GO" id="GO:0005634">
    <property type="term" value="C:nucleus"/>
    <property type="evidence" value="ECO:0007669"/>
    <property type="project" value="InterPro"/>
</dbReference>
<accession>A0AAJ0G232</accession>
<evidence type="ECO:0008006" key="7">
    <source>
        <dbReference type="Google" id="ProtNLM"/>
    </source>
</evidence>
<feature type="region of interest" description="Disordered" evidence="1">
    <location>
        <begin position="606"/>
        <end position="638"/>
    </location>
</feature>
<feature type="region of interest" description="Disordered" evidence="1">
    <location>
        <begin position="304"/>
        <end position="395"/>
    </location>
</feature>
<evidence type="ECO:0000313" key="5">
    <source>
        <dbReference type="EMBL" id="KAK2612840.1"/>
    </source>
</evidence>
<feature type="region of interest" description="Disordered" evidence="1">
    <location>
        <begin position="458"/>
        <end position="513"/>
    </location>
</feature>
<sequence>MANWKELGEIPDSEDEESFYSLQPDSQPVETDTTLPLAADSVRDIWEFPESQNDNDALNSLVPDTAFPFEERTFNSASSSPLSSVPSEDSLSPVDDFALTQRKDENAVSSQRDYHPIIRPQSQSPPAVTFPRDYTLLPEPIAAEKHISINQRPALDGTDHDDEARRIAVRCERSLRPRKPIQEHPYRLESAQHSSTWKQHGLKPFRIALEVERKTKSDLLLLLQDKDFEEDRPESSQLPRSTEPLPDNSNFSGGLDASVGLSSTPLWQSPTSGRVGVSSPPCSSGETDNTSVMDQDLPALDELLRKPPRLTPAKASKRIATPPKSSNRKRRRRNIIDSDPVEQDRPRSVSPGNSPGAPLLSTLRAPNSLHTSHKSLGAPLLGQGRHSPRVSESPTREFISDITTISSDNHSNNEQTLDDDVQTLSSPENVSGSNEEAVTAMSRRIRGVLPASWLRLDQQAGREKAQKTVRNNNRSHRSPARDARRGVAQVRPATLGSKVTPTLYDDSEDESSGNTLVIDTDRIESPGRLSLNATGDQKLYEAVIIEDEEEHGEVDEDEESVVEDDRIDFMQVSRKLKKRQLRLTGSTKDGIQRATRCRMDRGPVPHRAKLKQTKVTDQVGGRETSNRSRSPEIQSRNPILIKRKYGGNQMGAMSTQARLGRPKIGILDTIPPDAPRFLKIAARVARNRVNQGRSSPHRKIIQFATRKDQLDAASVLNQWRSGLIQQRDWVNVATNSFNKDRDRPVLREVPGNQRGNLAPLAQVKTYAPRKFVKHVSDGGLVQYLSRNHQPDRSPTTRTRNISTRPAQLETEQSYHLTKFEFHSKKRFFDHLYQNGHSAVTRSGKPSLPDCFSSAKAKSPCVAIAKDLTRPGNNQSGSRYHKKTLPRKLDISAPQYSRAKDPIFDRYSVEPGPDNTNSTEGKLRGLGPFGTQYTHHFETFPLHPSVFFHESTLIGGGQLHSSVTLTLPQDWTEPRRSVSLSLNSHVFTWGQWNAQVSSELGVVLDFITEQLEAQMMRRREEISHRLTAVQATHFVLGYVTDSISFVERSHKISFVSRVQECLKALNTRIASVIRCTVWKESHDVDDSLRVYDRLLLMAFIILRICRADSDLMIETFAFEELLQCIASAAISALVKYGVGNLQTFYAKVSGGNLRDRGIRDDGQMIHSWVMNMRILEMAQISRGSFWDVAQQHIAPKQAMTSVNAQDHERVWRDMFTLLPLTEFSNLGLITDGLRQNASNDGWGIPHGLLRQVFQLYRANPRQTASFNNYCRSLVGRCHYLVQEWGWHKCVSVVRLIFDFFSVQELAHLRNEEVYKSPRFLENLANRPVLQIETDDPCFHVFLKLVAIAIQKSRDDGSLKEIGNLVARTVPNHNRQHSKDEKIYARDLAALRNHHDLLCTLFWAAPSEYRPSPSLIQNLVVPATSHKEACLINLRAWTQLARFVIASGEAMASWKPFHTWRNSFSEQVLQQFNSVASDVALQLATLDKEVSRSVSREMVDTTIAINKAAFMDVLHASVVASLDAVKHARDLASATFALNRSQLRIIFNKFLVAPPDLKWELLRDSLTTLGQFLTKIDECKTKEESQQSESEIPNSAVAEDAILVLDQELSQSFFNMARCVLSSGSDDETSLTGHAEHASCVEQIVILAARISTRFINGGLMQLSSTFNRGKYQLFNKPPHQLDLGQRKYLVLFVLTLLQYDVDNFDDAGFSLSEFWTSSLTKPRLSLRYEIQLGHQLRRHGKTFIPDELSDLSIHPDYNINRSLFEHSISSMRESLRDAGPTHKILTAEYSSTLKVAMEQMKGDLRITSQMPTEHNNYVVFIQKIVSLIKTYASDICAVDDYFYQISREYSPSTEDPQLQLAGLMSYGLKLQDRDTRSSRALFHLLFNNAKFSIVNGRLNDQVDMLRKGMSNKALNTFIMYKMLPAVVNATFAEPEAFPLLDMYMEVLHYHFAGKVVSHELALSELERISILLHTIWNGMNKIRTRTEPLKANQLHLLRQAIALQNLLWPSIYVLSVSQPASQDWAALWALLSDLWSVLCIAEDYLRGFVATDIGPAEIHGRGFFTGLEGLPAKEYDFGSDVTIFTENIVQDIRKDWKFTEGTITIGTQGRGKVRASRNALPLSSLFNSCISQSKNLLSRPQAIRGLAVADMSALFGLPNEELLAPLLTSFPGREHQIRSLATLIHPDAAPCRNLVIHGTEATGKSSITQELLAQLSRHIMNEPQGGGLKHIVVNAAQCITTRHLFERIVGSVADALQVEGDSGDSSFNSSATLPRQRQRRCETLAHLCVAMSAMLMEPTRDPRWRFILVLDAIDMQRDASPTLIPGLTRLSEIIPCLTCIFIVTSPPAGFLRTPASAHLHFSPYTKPEFVRILALSPPPPIFGLAQQETTDLWMRFCAAVHDAFVRPASRTLPSFRYSCRALWQRFTAPITRGTYSHKEFSKLLVAARAHFQDELLLNPSIISIRLESSSVPAITDGAMLSKAMTSTTLAASDLTVLLPIAARVLLLSAYLASHNGPKHDFILFSTYHHGRKRRRGGGFVGNRGVSRSKHRKIARKLLGGHAFVLERMMAIFEAVRDEWVPEGSIIATAGLDGDVGMAIATLASLRLLVRVGAGDLMDRAGKWRINVGWEAIRSIGRSIGVEVEEWLIE</sequence>
<feature type="domain" description="ORC5 lid" evidence="4">
    <location>
        <begin position="2392"/>
        <end position="2451"/>
    </location>
</feature>
<dbReference type="InterPro" id="IPR027417">
    <property type="entry name" value="P-loop_NTPase"/>
</dbReference>
<dbReference type="SUPFAM" id="SSF52540">
    <property type="entry name" value="P-loop containing nucleoside triphosphate hydrolases"/>
    <property type="match status" value="1"/>
</dbReference>
<protein>
    <recommendedName>
        <fullName evidence="7">Mus7/MMS22 family-domain-containing protein</fullName>
    </recommendedName>
</protein>
<evidence type="ECO:0000259" key="2">
    <source>
        <dbReference type="Pfam" id="PF13191"/>
    </source>
</evidence>
<proteinExistence type="predicted"/>
<reference evidence="5" key="1">
    <citation type="submission" date="2023-06" db="EMBL/GenBank/DDBJ databases">
        <title>Conoideocrella luteorostrata (Hypocreales: Clavicipitaceae), a potential biocontrol fungus for elongate hemlock scale in United States Christmas tree production areas.</title>
        <authorList>
            <person name="Barrett H."/>
            <person name="Lovett B."/>
            <person name="Macias A.M."/>
            <person name="Stajich J.E."/>
            <person name="Kasson M.T."/>
        </authorList>
    </citation>
    <scope>NUCLEOTIDE SEQUENCE</scope>
    <source>
        <strain evidence="5">ARSEF 14590</strain>
    </source>
</reference>
<gene>
    <name evidence="5" type="ORF">QQS21_001120</name>
</gene>
<dbReference type="InterPro" id="IPR047088">
    <property type="entry name" value="ORC5_C"/>
</dbReference>
<dbReference type="InterPro" id="IPR019021">
    <property type="entry name" value="Mms22"/>
</dbReference>
<dbReference type="Pfam" id="PF21639">
    <property type="entry name" value="ORC5_lid"/>
    <property type="match status" value="1"/>
</dbReference>
<dbReference type="Pfam" id="PF09462">
    <property type="entry name" value="Mus7"/>
    <property type="match status" value="1"/>
</dbReference>
<feature type="compositionally biased region" description="Acidic residues" evidence="1">
    <location>
        <begin position="9"/>
        <end position="18"/>
    </location>
</feature>
<evidence type="ECO:0000259" key="3">
    <source>
        <dbReference type="Pfam" id="PF14630"/>
    </source>
</evidence>
<dbReference type="Gene3D" id="3.40.50.300">
    <property type="entry name" value="P-loop containing nucleotide triphosphate hydrolases"/>
    <property type="match status" value="1"/>
</dbReference>
<organism evidence="5 6">
    <name type="scientific">Conoideocrella luteorostrata</name>
    <dbReference type="NCBI Taxonomy" id="1105319"/>
    <lineage>
        <taxon>Eukaryota</taxon>
        <taxon>Fungi</taxon>
        <taxon>Dikarya</taxon>
        <taxon>Ascomycota</taxon>
        <taxon>Pezizomycotina</taxon>
        <taxon>Sordariomycetes</taxon>
        <taxon>Hypocreomycetidae</taxon>
        <taxon>Hypocreales</taxon>
        <taxon>Clavicipitaceae</taxon>
        <taxon>Conoideocrella</taxon>
    </lineage>
</organism>
<feature type="compositionally biased region" description="Polar residues" evidence="1">
    <location>
        <begin position="280"/>
        <end position="292"/>
    </location>
</feature>